<name>A0A0A9F1Q9_ARUDO</name>
<proteinExistence type="predicted"/>
<evidence type="ECO:0000313" key="2">
    <source>
        <dbReference type="EMBL" id="JAE06975.1"/>
    </source>
</evidence>
<accession>A0A0A9F1Q9</accession>
<dbReference type="AlphaFoldDB" id="A0A0A9F1Q9"/>
<feature type="region of interest" description="Disordered" evidence="1">
    <location>
        <begin position="1"/>
        <end position="22"/>
    </location>
</feature>
<evidence type="ECO:0000256" key="1">
    <source>
        <dbReference type="SAM" id="MobiDB-lite"/>
    </source>
</evidence>
<reference evidence="2" key="2">
    <citation type="journal article" date="2015" name="Data Brief">
        <title>Shoot transcriptome of the giant reed, Arundo donax.</title>
        <authorList>
            <person name="Barrero R.A."/>
            <person name="Guerrero F.D."/>
            <person name="Moolhuijzen P."/>
            <person name="Goolsby J.A."/>
            <person name="Tidwell J."/>
            <person name="Bellgard S.E."/>
            <person name="Bellgard M.I."/>
        </authorList>
    </citation>
    <scope>NUCLEOTIDE SEQUENCE</scope>
    <source>
        <tissue evidence="2">Shoot tissue taken approximately 20 cm above the soil surface</tissue>
    </source>
</reference>
<reference evidence="2" key="1">
    <citation type="submission" date="2014-09" db="EMBL/GenBank/DDBJ databases">
        <authorList>
            <person name="Magalhaes I.L.F."/>
            <person name="Oliveira U."/>
            <person name="Santos F.R."/>
            <person name="Vidigal T.H.D.A."/>
            <person name="Brescovit A.D."/>
            <person name="Santos A.J."/>
        </authorList>
    </citation>
    <scope>NUCLEOTIDE SEQUENCE</scope>
    <source>
        <tissue evidence="2">Shoot tissue taken approximately 20 cm above the soil surface</tissue>
    </source>
</reference>
<organism evidence="2">
    <name type="scientific">Arundo donax</name>
    <name type="common">Giant reed</name>
    <name type="synonym">Donax arundinaceus</name>
    <dbReference type="NCBI Taxonomy" id="35708"/>
    <lineage>
        <taxon>Eukaryota</taxon>
        <taxon>Viridiplantae</taxon>
        <taxon>Streptophyta</taxon>
        <taxon>Embryophyta</taxon>
        <taxon>Tracheophyta</taxon>
        <taxon>Spermatophyta</taxon>
        <taxon>Magnoliopsida</taxon>
        <taxon>Liliopsida</taxon>
        <taxon>Poales</taxon>
        <taxon>Poaceae</taxon>
        <taxon>PACMAD clade</taxon>
        <taxon>Arundinoideae</taxon>
        <taxon>Arundineae</taxon>
        <taxon>Arundo</taxon>
    </lineage>
</organism>
<feature type="compositionally biased region" description="Polar residues" evidence="1">
    <location>
        <begin position="1"/>
        <end position="10"/>
    </location>
</feature>
<dbReference type="EMBL" id="GBRH01190921">
    <property type="protein sequence ID" value="JAE06975.1"/>
    <property type="molecule type" value="Transcribed_RNA"/>
</dbReference>
<protein>
    <submittedName>
        <fullName evidence="2">Protein transport protein Sec61 beta subunit</fullName>
    </submittedName>
</protein>
<sequence length="22" mass="2412">MKQSDMTSTMVGERRRPGASSV</sequence>